<dbReference type="AlphaFoldDB" id="A0A840XT47"/>
<dbReference type="Proteomes" id="UP000562254">
    <property type="component" value="Unassembled WGS sequence"/>
</dbReference>
<evidence type="ECO:0000256" key="2">
    <source>
        <dbReference type="SAM" id="Phobius"/>
    </source>
</evidence>
<evidence type="ECO:0000313" key="3">
    <source>
        <dbReference type="EMBL" id="MBB5689839.1"/>
    </source>
</evidence>
<feature type="transmembrane region" description="Helical" evidence="2">
    <location>
        <begin position="31"/>
        <end position="50"/>
    </location>
</feature>
<evidence type="ECO:0000313" key="4">
    <source>
        <dbReference type="Proteomes" id="UP000562254"/>
    </source>
</evidence>
<dbReference type="RefSeq" id="WP_184484055.1">
    <property type="nucleotide sequence ID" value="NZ_JAAEDJ010000011.1"/>
</dbReference>
<accession>A0A840XT47</accession>
<sequence>MAQPRRSLDTWPLLPRGQDAGPRPVDEPARAAVAAMIGLAGLFLALRWGLPGSGLAEEVARLVALGGCLGGLALVMVVGALLIGAAVVTPVLPIVGPVREAAIAVLDHALHLAFVLTACGVLGILVLHGKIPGPAMWFATQALALWAGLRMCHRLGGRSAA</sequence>
<feature type="region of interest" description="Disordered" evidence="1">
    <location>
        <begin position="1"/>
        <end position="25"/>
    </location>
</feature>
<comment type="caution">
    <text evidence="3">The sequence shown here is derived from an EMBL/GenBank/DDBJ whole genome shotgun (WGS) entry which is preliminary data.</text>
</comment>
<organism evidence="3 4">
    <name type="scientific">Neoroseomonas alkaliterrae</name>
    <dbReference type="NCBI Taxonomy" id="1452450"/>
    <lineage>
        <taxon>Bacteria</taxon>
        <taxon>Pseudomonadati</taxon>
        <taxon>Pseudomonadota</taxon>
        <taxon>Alphaproteobacteria</taxon>
        <taxon>Acetobacterales</taxon>
        <taxon>Acetobacteraceae</taxon>
        <taxon>Neoroseomonas</taxon>
    </lineage>
</organism>
<dbReference type="EMBL" id="JACIJE010000005">
    <property type="protein sequence ID" value="MBB5689839.1"/>
    <property type="molecule type" value="Genomic_DNA"/>
</dbReference>
<keyword evidence="4" id="KW-1185">Reference proteome</keyword>
<keyword evidence="2" id="KW-1133">Transmembrane helix</keyword>
<keyword evidence="2" id="KW-0472">Membrane</keyword>
<name>A0A840XT47_9PROT</name>
<feature type="transmembrane region" description="Helical" evidence="2">
    <location>
        <begin position="108"/>
        <end position="127"/>
    </location>
</feature>
<feature type="transmembrane region" description="Helical" evidence="2">
    <location>
        <begin position="62"/>
        <end position="88"/>
    </location>
</feature>
<keyword evidence="2" id="KW-0812">Transmembrane</keyword>
<evidence type="ECO:0000256" key="1">
    <source>
        <dbReference type="SAM" id="MobiDB-lite"/>
    </source>
</evidence>
<reference evidence="3 4" key="1">
    <citation type="submission" date="2020-08" db="EMBL/GenBank/DDBJ databases">
        <title>Genomic Encyclopedia of Type Strains, Phase IV (KMG-IV): sequencing the most valuable type-strain genomes for metagenomic binning, comparative biology and taxonomic classification.</title>
        <authorList>
            <person name="Goeker M."/>
        </authorList>
    </citation>
    <scope>NUCLEOTIDE SEQUENCE [LARGE SCALE GENOMIC DNA]</scope>
    <source>
        <strain evidence="3 4">DSM 25895</strain>
    </source>
</reference>
<protein>
    <submittedName>
        <fullName evidence="3">Uncharacterized protein</fullName>
    </submittedName>
</protein>
<proteinExistence type="predicted"/>
<gene>
    <name evidence="3" type="ORF">FHS88_001965</name>
</gene>